<gene>
    <name evidence="2" type="ordered locus">Hoch_4176</name>
</gene>
<dbReference type="EMBL" id="CP001804">
    <property type="protein sequence ID" value="ACY16674.1"/>
    <property type="molecule type" value="Genomic_DNA"/>
</dbReference>
<dbReference type="Pfam" id="PF00899">
    <property type="entry name" value="ThiF"/>
    <property type="match status" value="1"/>
</dbReference>
<dbReference type="Gene3D" id="3.40.50.720">
    <property type="entry name" value="NAD(P)-binding Rossmann-like Domain"/>
    <property type="match status" value="1"/>
</dbReference>
<reference evidence="2 3" key="1">
    <citation type="journal article" date="2010" name="Stand. Genomic Sci.">
        <title>Complete genome sequence of Haliangium ochraceum type strain (SMP-2).</title>
        <authorList>
            <consortium name="US DOE Joint Genome Institute (JGI-PGF)"/>
            <person name="Ivanova N."/>
            <person name="Daum C."/>
            <person name="Lang E."/>
            <person name="Abt B."/>
            <person name="Kopitz M."/>
            <person name="Saunders E."/>
            <person name="Lapidus A."/>
            <person name="Lucas S."/>
            <person name="Glavina Del Rio T."/>
            <person name="Nolan M."/>
            <person name="Tice H."/>
            <person name="Copeland A."/>
            <person name="Cheng J.F."/>
            <person name="Chen F."/>
            <person name="Bruce D."/>
            <person name="Goodwin L."/>
            <person name="Pitluck S."/>
            <person name="Mavromatis K."/>
            <person name="Pati A."/>
            <person name="Mikhailova N."/>
            <person name="Chen A."/>
            <person name="Palaniappan K."/>
            <person name="Land M."/>
            <person name="Hauser L."/>
            <person name="Chang Y.J."/>
            <person name="Jeffries C.D."/>
            <person name="Detter J.C."/>
            <person name="Brettin T."/>
            <person name="Rohde M."/>
            <person name="Goker M."/>
            <person name="Bristow J."/>
            <person name="Markowitz V."/>
            <person name="Eisen J.A."/>
            <person name="Hugenholtz P."/>
            <person name="Kyrpides N.C."/>
            <person name="Klenk H.P."/>
        </authorList>
    </citation>
    <scope>NUCLEOTIDE SEQUENCE [LARGE SCALE GENOMIC DNA]</scope>
    <source>
        <strain evidence="3">DSM 14365 / CIP 107738 / JCM 11303 / AJ 13395 / SMP-2</strain>
    </source>
</reference>
<dbReference type="CDD" id="cd00757">
    <property type="entry name" value="ThiF_MoeB_HesA_family"/>
    <property type="match status" value="1"/>
</dbReference>
<keyword evidence="3" id="KW-1185">Reference proteome</keyword>
<evidence type="ECO:0000259" key="1">
    <source>
        <dbReference type="Pfam" id="PF00899"/>
    </source>
</evidence>
<dbReference type="InterPro" id="IPR035985">
    <property type="entry name" value="Ubiquitin-activating_enz"/>
</dbReference>
<dbReference type="AlphaFoldDB" id="D0LKV4"/>
<name>D0LKV4_HALO1</name>
<dbReference type="Proteomes" id="UP000001880">
    <property type="component" value="Chromosome"/>
</dbReference>
<dbReference type="SUPFAM" id="SSF69572">
    <property type="entry name" value="Activating enzymes of the ubiquitin-like proteins"/>
    <property type="match status" value="1"/>
</dbReference>
<organism evidence="2 3">
    <name type="scientific">Haliangium ochraceum (strain DSM 14365 / JCM 11303 / SMP-2)</name>
    <dbReference type="NCBI Taxonomy" id="502025"/>
    <lineage>
        <taxon>Bacteria</taxon>
        <taxon>Pseudomonadati</taxon>
        <taxon>Myxococcota</taxon>
        <taxon>Polyangia</taxon>
        <taxon>Haliangiales</taxon>
        <taxon>Kofleriaceae</taxon>
        <taxon>Haliangium</taxon>
    </lineage>
</organism>
<dbReference type="KEGG" id="hoh:Hoch_4176"/>
<proteinExistence type="predicted"/>
<evidence type="ECO:0000313" key="2">
    <source>
        <dbReference type="EMBL" id="ACY16674.1"/>
    </source>
</evidence>
<dbReference type="GO" id="GO:0016779">
    <property type="term" value="F:nucleotidyltransferase activity"/>
    <property type="evidence" value="ECO:0007669"/>
    <property type="project" value="TreeGrafter"/>
</dbReference>
<evidence type="ECO:0000313" key="3">
    <source>
        <dbReference type="Proteomes" id="UP000001880"/>
    </source>
</evidence>
<dbReference type="GO" id="GO:0004792">
    <property type="term" value="F:thiosulfate-cyanide sulfurtransferase activity"/>
    <property type="evidence" value="ECO:0007669"/>
    <property type="project" value="TreeGrafter"/>
</dbReference>
<dbReference type="PANTHER" id="PTHR10953:SF102">
    <property type="entry name" value="ADENYLYLTRANSFERASE AND SULFURTRANSFERASE MOCS3"/>
    <property type="match status" value="1"/>
</dbReference>
<dbReference type="RefSeq" id="WP_012829272.1">
    <property type="nucleotide sequence ID" value="NC_013440.1"/>
</dbReference>
<accession>D0LKV4</accession>
<dbReference type="HOGENOM" id="CLU_013325_10_0_7"/>
<protein>
    <submittedName>
        <fullName evidence="2">UBA/THIF-type NAD/FAD binding protein</fullName>
    </submittedName>
</protein>
<dbReference type="OrthoDB" id="9804286at2"/>
<dbReference type="GO" id="GO:0008146">
    <property type="term" value="F:sulfotransferase activity"/>
    <property type="evidence" value="ECO:0007669"/>
    <property type="project" value="TreeGrafter"/>
</dbReference>
<dbReference type="InterPro" id="IPR045886">
    <property type="entry name" value="ThiF/MoeB/HesA"/>
</dbReference>
<dbReference type="PANTHER" id="PTHR10953">
    <property type="entry name" value="UBIQUITIN-ACTIVATING ENZYME E1"/>
    <property type="match status" value="1"/>
</dbReference>
<feature type="domain" description="THIF-type NAD/FAD binding fold" evidence="1">
    <location>
        <begin position="4"/>
        <end position="199"/>
    </location>
</feature>
<dbReference type="GO" id="GO:0005829">
    <property type="term" value="C:cytosol"/>
    <property type="evidence" value="ECO:0007669"/>
    <property type="project" value="TreeGrafter"/>
</dbReference>
<dbReference type="GO" id="GO:0008641">
    <property type="term" value="F:ubiquitin-like modifier activating enzyme activity"/>
    <property type="evidence" value="ECO:0007669"/>
    <property type="project" value="InterPro"/>
</dbReference>
<dbReference type="STRING" id="502025.Hoch_4176"/>
<dbReference type="eggNOG" id="COG0476">
    <property type="taxonomic scope" value="Bacteria"/>
</dbReference>
<sequence>MSERLHAAVIGAGGLGGPVAYALAQAGVGLTLCDHDRVELSNLQRQVQFATGDIGARKVDALAAELGRRGAAPGSVRALPLRFDGDSAAEVLAGADIVIDGSDDFATKFAVNDLATRAGLPFVIGSVLRYSGQVFAHDPARQRGCYRCLFEEPPSPDEAGPTCADAGVLGAAVAVIGGYVARAALALLAQRQGRPGAADAPFAGGGLWVFDDVRALERVRRVGFAARASCPACRPQRPEPLSPPEYHAT</sequence>
<dbReference type="InterPro" id="IPR000594">
    <property type="entry name" value="ThiF_NAD_FAD-bd"/>
</dbReference>